<protein>
    <recommendedName>
        <fullName evidence="2">F-box domain-containing protein</fullName>
    </recommendedName>
</protein>
<evidence type="ECO:0000313" key="1">
    <source>
        <dbReference type="EMBL" id="ARF11802.1"/>
    </source>
</evidence>
<sequence length="212" mass="25424">MSINLPELYYDVTILIWESLSYSELLSLRATCKTLNEKMDFWTIGFGNMIINIDNFINRCINIIHTYQKPLFQHHGYLTSHCNISCDTRKDYRYAFCYYWKYNNYKKCCDLTHMQFIIQGVLYDCSNIMNNIEHISKLDFLVRIIEFNKEMTKNKPKNKLKSDISYHKFIKDMQYIFKDNDWSNKIKEIILGIADMSTPENFSLIKESLFIK</sequence>
<evidence type="ECO:0008006" key="2">
    <source>
        <dbReference type="Google" id="ProtNLM"/>
    </source>
</evidence>
<accession>A0A1V0SJ96</accession>
<organism evidence="1">
    <name type="scientific">Klosneuvirus KNV1</name>
    <dbReference type="NCBI Taxonomy" id="1977640"/>
    <lineage>
        <taxon>Viruses</taxon>
        <taxon>Varidnaviria</taxon>
        <taxon>Bamfordvirae</taxon>
        <taxon>Nucleocytoviricota</taxon>
        <taxon>Megaviricetes</taxon>
        <taxon>Imitervirales</taxon>
        <taxon>Mimiviridae</taxon>
        <taxon>Klosneuvirinae</taxon>
        <taxon>Klosneuvirus</taxon>
    </lineage>
</organism>
<proteinExistence type="predicted"/>
<name>A0A1V0SJ96_9VIRU</name>
<reference evidence="1" key="1">
    <citation type="journal article" date="2017" name="Science">
        <title>Giant viruses with an expanded complement of translation system components.</title>
        <authorList>
            <person name="Schulz F."/>
            <person name="Yutin N."/>
            <person name="Ivanova N.N."/>
            <person name="Ortega D.R."/>
            <person name="Lee T.K."/>
            <person name="Vierheilig J."/>
            <person name="Daims H."/>
            <person name="Horn M."/>
            <person name="Wagner M."/>
            <person name="Jensen G.J."/>
            <person name="Kyrpides N.C."/>
            <person name="Koonin E.V."/>
            <person name="Woyke T."/>
        </authorList>
    </citation>
    <scope>NUCLEOTIDE SEQUENCE</scope>
    <source>
        <strain evidence="1">KNV1</strain>
    </source>
</reference>
<gene>
    <name evidence="1" type="ORF">Klosneuvirus_2_238</name>
</gene>
<dbReference type="EMBL" id="KY684109">
    <property type="protein sequence ID" value="ARF11802.1"/>
    <property type="molecule type" value="Genomic_DNA"/>
</dbReference>